<sequence>MQSNFSEERSEVFLSKNRDEPEKKCKASHKVLAMDPTHSTQFSDWEWDGEDAEDTDAQDHDIEDDSELVHFGEFDSFVGFPNTTAVEALRAELKSSHLEMQWLISMPLDGF</sequence>
<feature type="compositionally biased region" description="Basic and acidic residues" evidence="1">
    <location>
        <begin position="1"/>
        <end position="25"/>
    </location>
</feature>
<evidence type="ECO:0000256" key="1">
    <source>
        <dbReference type="SAM" id="MobiDB-lite"/>
    </source>
</evidence>
<reference evidence="2" key="2">
    <citation type="journal article" date="2022" name="Hortic Res">
        <title>The genome of Dioscorea zingiberensis sheds light on the biosynthesis, origin and evolution of the medicinally important diosgenin saponins.</title>
        <authorList>
            <person name="Li Y."/>
            <person name="Tan C."/>
            <person name="Li Z."/>
            <person name="Guo J."/>
            <person name="Li S."/>
            <person name="Chen X."/>
            <person name="Wang C."/>
            <person name="Dai X."/>
            <person name="Yang H."/>
            <person name="Song W."/>
            <person name="Hou L."/>
            <person name="Xu J."/>
            <person name="Tong Z."/>
            <person name="Xu A."/>
            <person name="Yuan X."/>
            <person name="Wang W."/>
            <person name="Yang Q."/>
            <person name="Chen L."/>
            <person name="Sun Z."/>
            <person name="Wang K."/>
            <person name="Pan B."/>
            <person name="Chen J."/>
            <person name="Bao Y."/>
            <person name="Liu F."/>
            <person name="Qi X."/>
            <person name="Gang D.R."/>
            <person name="Wen J."/>
            <person name="Li J."/>
        </authorList>
    </citation>
    <scope>NUCLEOTIDE SEQUENCE</scope>
    <source>
        <strain evidence="2">Dzin_1.0</strain>
    </source>
</reference>
<dbReference type="EMBL" id="JAGGNH010000007">
    <property type="protein sequence ID" value="KAJ0967870.1"/>
    <property type="molecule type" value="Genomic_DNA"/>
</dbReference>
<evidence type="ECO:0000313" key="3">
    <source>
        <dbReference type="Proteomes" id="UP001085076"/>
    </source>
</evidence>
<evidence type="ECO:0000313" key="2">
    <source>
        <dbReference type="EMBL" id="KAJ0967870.1"/>
    </source>
</evidence>
<gene>
    <name evidence="2" type="ORF">J5N97_024787</name>
</gene>
<keyword evidence="3" id="KW-1185">Reference proteome</keyword>
<reference evidence="2" key="1">
    <citation type="submission" date="2021-03" db="EMBL/GenBank/DDBJ databases">
        <authorList>
            <person name="Li Z."/>
            <person name="Yang C."/>
        </authorList>
    </citation>
    <scope>NUCLEOTIDE SEQUENCE</scope>
    <source>
        <strain evidence="2">Dzin_1.0</strain>
        <tissue evidence="2">Leaf</tissue>
    </source>
</reference>
<organism evidence="2 3">
    <name type="scientific">Dioscorea zingiberensis</name>
    <dbReference type="NCBI Taxonomy" id="325984"/>
    <lineage>
        <taxon>Eukaryota</taxon>
        <taxon>Viridiplantae</taxon>
        <taxon>Streptophyta</taxon>
        <taxon>Embryophyta</taxon>
        <taxon>Tracheophyta</taxon>
        <taxon>Spermatophyta</taxon>
        <taxon>Magnoliopsida</taxon>
        <taxon>Liliopsida</taxon>
        <taxon>Dioscoreales</taxon>
        <taxon>Dioscoreaceae</taxon>
        <taxon>Dioscorea</taxon>
    </lineage>
</organism>
<dbReference type="Proteomes" id="UP001085076">
    <property type="component" value="Miscellaneous, Linkage group lg07"/>
</dbReference>
<accession>A0A9D5C818</accession>
<feature type="region of interest" description="Disordered" evidence="1">
    <location>
        <begin position="1"/>
        <end position="31"/>
    </location>
</feature>
<name>A0A9D5C818_9LILI</name>
<comment type="caution">
    <text evidence="2">The sequence shown here is derived from an EMBL/GenBank/DDBJ whole genome shotgun (WGS) entry which is preliminary data.</text>
</comment>
<protein>
    <submittedName>
        <fullName evidence="2">Uncharacterized protein</fullName>
    </submittedName>
</protein>
<dbReference type="AlphaFoldDB" id="A0A9D5C818"/>
<proteinExistence type="predicted"/>